<reference evidence="2" key="1">
    <citation type="submission" date="2022-11" db="UniProtKB">
        <authorList>
            <consortium name="WormBaseParasite"/>
        </authorList>
    </citation>
    <scope>IDENTIFICATION</scope>
</reference>
<dbReference type="InterPro" id="IPR029058">
    <property type="entry name" value="AB_hydrolase_fold"/>
</dbReference>
<dbReference type="PANTHER" id="PTHR12265:SF41">
    <property type="entry name" value="TRANSMEMBRANE PROTEIN 53"/>
    <property type="match status" value="1"/>
</dbReference>
<keyword evidence="1" id="KW-1185">Reference proteome</keyword>
<dbReference type="Proteomes" id="UP000887566">
    <property type="component" value="Unplaced"/>
</dbReference>
<dbReference type="PANTHER" id="PTHR12265">
    <property type="entry name" value="TRANSMEMBRANE PROTEIN 53"/>
    <property type="match status" value="1"/>
</dbReference>
<sequence length="273" mass="31290">MSVEAEDVIVIEPPGTHGDASVPIVFLFGWIGCRDRYLAKYSAIYEAQKCITVRYTACCALHKIKSQDGFGASAMHVYKAVDNLLHTTEHPIIFHVFSMNGCSLFASLWELLDTVNDGQMIKNRVKGLVFDSCPAYTRPWQSSRALAFAALPPPLHSNFARFSYRCFYAAFYVARRTMLWLQSWWDPTAAFDKHSAYYRMMQFNDLPKNQLYLCSKTDEICAHKSITEFCDSQLHRGASIETKCWPESSHCEHLRKYPEDYTAATVAFLHKMF</sequence>
<accession>A0A914XEX3</accession>
<dbReference type="AlphaFoldDB" id="A0A914XEX3"/>
<protein>
    <submittedName>
        <fullName evidence="2">Transmembrane protein 53</fullName>
    </submittedName>
</protein>
<dbReference type="SUPFAM" id="SSF53474">
    <property type="entry name" value="alpha/beta-Hydrolases"/>
    <property type="match status" value="1"/>
</dbReference>
<evidence type="ECO:0000313" key="2">
    <source>
        <dbReference type="WBParaSite" id="PSAMB.scaffold778size41453.g8703.t1"/>
    </source>
</evidence>
<organism evidence="1 2">
    <name type="scientific">Plectus sambesii</name>
    <dbReference type="NCBI Taxonomy" id="2011161"/>
    <lineage>
        <taxon>Eukaryota</taxon>
        <taxon>Metazoa</taxon>
        <taxon>Ecdysozoa</taxon>
        <taxon>Nematoda</taxon>
        <taxon>Chromadorea</taxon>
        <taxon>Plectida</taxon>
        <taxon>Plectina</taxon>
        <taxon>Plectoidea</taxon>
        <taxon>Plectidae</taxon>
        <taxon>Plectus</taxon>
    </lineage>
</organism>
<dbReference type="Pfam" id="PF05705">
    <property type="entry name" value="DUF829"/>
    <property type="match status" value="1"/>
</dbReference>
<dbReference type="Gene3D" id="3.40.50.1820">
    <property type="entry name" value="alpha/beta hydrolase"/>
    <property type="match status" value="1"/>
</dbReference>
<dbReference type="WBParaSite" id="PSAMB.scaffold778size41453.g8703.t1">
    <property type="protein sequence ID" value="PSAMB.scaffold778size41453.g8703.t1"/>
    <property type="gene ID" value="PSAMB.scaffold778size41453.g8703"/>
</dbReference>
<evidence type="ECO:0000313" key="1">
    <source>
        <dbReference type="Proteomes" id="UP000887566"/>
    </source>
</evidence>
<proteinExistence type="predicted"/>
<dbReference type="InterPro" id="IPR008547">
    <property type="entry name" value="DUF829_TMEM53"/>
</dbReference>
<name>A0A914XEX3_9BILA</name>